<protein>
    <recommendedName>
        <fullName evidence="3">Reverse transcriptase zinc-binding domain-containing protein</fullName>
    </recommendedName>
</protein>
<proteinExistence type="predicted"/>
<dbReference type="OrthoDB" id="2802417at2759"/>
<gene>
    <name evidence="1" type="ORF">FOMPIDRAFT_62548</name>
</gene>
<keyword evidence="2" id="KW-1185">Reference proteome</keyword>
<sequence length="249" mass="28910">MITAIRGHLRLIPDAESDEQDIWRGLRHKDLRRPVVDFLWKGIHRAHRIGQFWLKIPGHEDRAVCEWCNEQDSLEHILLQCSAVGQSTVWDLAKAAWNRKNSSWVPLKLHDLLAIGPRSRVLMPGKPTAGHLARFWRILISESAYLIWKLRCERVIGRSEDNHWQHKTANVRACWLSTMNSRLRQDATGTSHKFGRLALEKNLVIKTWEYVIKGEDMISTDWTSQKRVLVGIDPELAREPEPGDHRVPH</sequence>
<accession>S8DS59</accession>
<evidence type="ECO:0000313" key="1">
    <source>
        <dbReference type="EMBL" id="EPS96086.1"/>
    </source>
</evidence>
<dbReference type="InParanoid" id="S8DS59"/>
<reference evidence="1 2" key="1">
    <citation type="journal article" date="2012" name="Science">
        <title>The Paleozoic origin of enzymatic lignin decomposition reconstructed from 31 fungal genomes.</title>
        <authorList>
            <person name="Floudas D."/>
            <person name="Binder M."/>
            <person name="Riley R."/>
            <person name="Barry K."/>
            <person name="Blanchette R.A."/>
            <person name="Henrissat B."/>
            <person name="Martinez A.T."/>
            <person name="Otillar R."/>
            <person name="Spatafora J.W."/>
            <person name="Yadav J.S."/>
            <person name="Aerts A."/>
            <person name="Benoit I."/>
            <person name="Boyd A."/>
            <person name="Carlson A."/>
            <person name="Copeland A."/>
            <person name="Coutinho P.M."/>
            <person name="de Vries R.P."/>
            <person name="Ferreira P."/>
            <person name="Findley K."/>
            <person name="Foster B."/>
            <person name="Gaskell J."/>
            <person name="Glotzer D."/>
            <person name="Gorecki P."/>
            <person name="Heitman J."/>
            <person name="Hesse C."/>
            <person name="Hori C."/>
            <person name="Igarashi K."/>
            <person name="Jurgens J.A."/>
            <person name="Kallen N."/>
            <person name="Kersten P."/>
            <person name="Kohler A."/>
            <person name="Kuees U."/>
            <person name="Kumar T.K.A."/>
            <person name="Kuo A."/>
            <person name="LaButti K."/>
            <person name="Larrondo L.F."/>
            <person name="Lindquist E."/>
            <person name="Ling A."/>
            <person name="Lombard V."/>
            <person name="Lucas S."/>
            <person name="Lundell T."/>
            <person name="Martin R."/>
            <person name="McLaughlin D.J."/>
            <person name="Morgenstern I."/>
            <person name="Morin E."/>
            <person name="Murat C."/>
            <person name="Nagy L.G."/>
            <person name="Nolan M."/>
            <person name="Ohm R.A."/>
            <person name="Patyshakuliyeva A."/>
            <person name="Rokas A."/>
            <person name="Ruiz-Duenas F.J."/>
            <person name="Sabat G."/>
            <person name="Salamov A."/>
            <person name="Samejima M."/>
            <person name="Schmutz J."/>
            <person name="Slot J.C."/>
            <person name="St John F."/>
            <person name="Stenlid J."/>
            <person name="Sun H."/>
            <person name="Sun S."/>
            <person name="Syed K."/>
            <person name="Tsang A."/>
            <person name="Wiebenga A."/>
            <person name="Young D."/>
            <person name="Pisabarro A."/>
            <person name="Eastwood D.C."/>
            <person name="Martin F."/>
            <person name="Cullen D."/>
            <person name="Grigoriev I.V."/>
            <person name="Hibbett D.S."/>
        </authorList>
    </citation>
    <scope>NUCLEOTIDE SEQUENCE</scope>
    <source>
        <strain evidence="2">FP-58527</strain>
    </source>
</reference>
<organism evidence="1 2">
    <name type="scientific">Fomitopsis schrenkii</name>
    <name type="common">Brown rot fungus</name>
    <dbReference type="NCBI Taxonomy" id="2126942"/>
    <lineage>
        <taxon>Eukaryota</taxon>
        <taxon>Fungi</taxon>
        <taxon>Dikarya</taxon>
        <taxon>Basidiomycota</taxon>
        <taxon>Agaricomycotina</taxon>
        <taxon>Agaricomycetes</taxon>
        <taxon>Polyporales</taxon>
        <taxon>Fomitopsis</taxon>
    </lineage>
</organism>
<dbReference type="STRING" id="743788.S8DS59"/>
<dbReference type="AlphaFoldDB" id="S8DS59"/>
<dbReference type="eggNOG" id="KOG3752">
    <property type="taxonomic scope" value="Eukaryota"/>
</dbReference>
<evidence type="ECO:0000313" key="2">
    <source>
        <dbReference type="Proteomes" id="UP000015241"/>
    </source>
</evidence>
<dbReference type="EMBL" id="KE504194">
    <property type="protein sequence ID" value="EPS96086.1"/>
    <property type="molecule type" value="Genomic_DNA"/>
</dbReference>
<evidence type="ECO:0008006" key="3">
    <source>
        <dbReference type="Google" id="ProtNLM"/>
    </source>
</evidence>
<dbReference type="Proteomes" id="UP000015241">
    <property type="component" value="Unassembled WGS sequence"/>
</dbReference>
<name>S8DS59_FOMSC</name>
<dbReference type="HOGENOM" id="CLU_044484_0_0_1"/>